<evidence type="ECO:0000256" key="1">
    <source>
        <dbReference type="SAM" id="Phobius"/>
    </source>
</evidence>
<protein>
    <recommendedName>
        <fullName evidence="4">Mitochondrial import inner membrane translocase subunit Tim23</fullName>
    </recommendedName>
</protein>
<sequence length="164" mass="17448">MSHREDLTISEDGQFTAERPRGVEFTTLNEYERESNMLLFTGVSYLGAGLSAGIAGIFQGILKVKPKQNFKAKINTILSTAGPITSRGANTTASTVFTFGMIKRLIYSAYDIHEEGTICSTIAGFTVGLLYSAPKGIVRSSLGGVVGATIGFLSALGTRDVVDK</sequence>
<dbReference type="RefSeq" id="XP_637678.1">
    <property type="nucleotide sequence ID" value="XM_632586.1"/>
</dbReference>
<proteinExistence type="predicted"/>
<dbReference type="Reactome" id="R-DDI-1268020">
    <property type="pathway name" value="Mitochondrial protein import"/>
</dbReference>
<evidence type="ECO:0008006" key="4">
    <source>
        <dbReference type="Google" id="ProtNLM"/>
    </source>
</evidence>
<dbReference type="InParanoid" id="Q54LM9"/>
<dbReference type="VEuPathDB" id="AmoebaDB:DDB_G0286541"/>
<dbReference type="Proteomes" id="UP000002195">
    <property type="component" value="Unassembled WGS sequence"/>
</dbReference>
<dbReference type="eggNOG" id="ENOG502RHXU">
    <property type="taxonomic scope" value="Eukaryota"/>
</dbReference>
<dbReference type="dictyBase" id="DDB_G0286541">
    <property type="gene designation" value="timm23"/>
</dbReference>
<organism evidence="2 3">
    <name type="scientific">Dictyostelium discoideum</name>
    <name type="common">Social amoeba</name>
    <dbReference type="NCBI Taxonomy" id="44689"/>
    <lineage>
        <taxon>Eukaryota</taxon>
        <taxon>Amoebozoa</taxon>
        <taxon>Evosea</taxon>
        <taxon>Eumycetozoa</taxon>
        <taxon>Dictyostelia</taxon>
        <taxon>Dictyosteliales</taxon>
        <taxon>Dictyosteliaceae</taxon>
        <taxon>Dictyostelium</taxon>
    </lineage>
</organism>
<dbReference type="GO" id="GO:0030150">
    <property type="term" value="P:protein import into mitochondrial matrix"/>
    <property type="evidence" value="ECO:0000318"/>
    <property type="project" value="GO_Central"/>
</dbReference>
<dbReference type="FunCoup" id="Q54LM9">
    <property type="interactions" value="5"/>
</dbReference>
<feature type="transmembrane region" description="Helical" evidence="1">
    <location>
        <begin position="37"/>
        <end position="62"/>
    </location>
</feature>
<keyword evidence="3" id="KW-1185">Reference proteome</keyword>
<dbReference type="STRING" id="44689.Q54LM9"/>
<dbReference type="GO" id="GO:0008320">
    <property type="term" value="F:protein transmembrane transporter activity"/>
    <property type="evidence" value="ECO:0000318"/>
    <property type="project" value="GO_Central"/>
</dbReference>
<dbReference type="EMBL" id="AAFI02000088">
    <property type="protein sequence ID" value="EAL64172.1"/>
    <property type="molecule type" value="Genomic_DNA"/>
</dbReference>
<dbReference type="OMA" id="STHYCAS"/>
<dbReference type="PaxDb" id="44689-DDB0187006"/>
<name>Q54LM9_DICDI</name>
<gene>
    <name evidence="2" type="ORF">DDB_G0286541</name>
</gene>
<evidence type="ECO:0000313" key="3">
    <source>
        <dbReference type="Proteomes" id="UP000002195"/>
    </source>
</evidence>
<dbReference type="KEGG" id="ddi:DDB_G0286541"/>
<keyword evidence="1" id="KW-0812">Transmembrane</keyword>
<dbReference type="GO" id="GO:0005744">
    <property type="term" value="C:TIM23 mitochondrial import inner membrane translocase complex"/>
    <property type="evidence" value="ECO:0000318"/>
    <property type="project" value="GO_Central"/>
</dbReference>
<dbReference type="AlphaFoldDB" id="Q54LM9"/>
<comment type="caution">
    <text evidence="2">The sequence shown here is derived from an EMBL/GenBank/DDBJ whole genome shotgun (WGS) entry which is preliminary data.</text>
</comment>
<keyword evidence="1" id="KW-0472">Membrane</keyword>
<dbReference type="GeneID" id="8625671"/>
<dbReference type="HOGENOM" id="CLU_1622052_0_0_1"/>
<keyword evidence="1" id="KW-1133">Transmembrane helix</keyword>
<reference evidence="2 3" key="1">
    <citation type="journal article" date="2005" name="Nature">
        <title>The genome of the social amoeba Dictyostelium discoideum.</title>
        <authorList>
            <consortium name="The Dictyostelium discoideum Sequencing Consortium"/>
            <person name="Eichinger L."/>
            <person name="Pachebat J.A."/>
            <person name="Glockner G."/>
            <person name="Rajandream M.A."/>
            <person name="Sucgang R."/>
            <person name="Berriman M."/>
            <person name="Song J."/>
            <person name="Olsen R."/>
            <person name="Szafranski K."/>
            <person name="Xu Q."/>
            <person name="Tunggal B."/>
            <person name="Kummerfeld S."/>
            <person name="Madera M."/>
            <person name="Konfortov B.A."/>
            <person name="Rivero F."/>
            <person name="Bankier A.T."/>
            <person name="Lehmann R."/>
            <person name="Hamlin N."/>
            <person name="Davies R."/>
            <person name="Gaudet P."/>
            <person name="Fey P."/>
            <person name="Pilcher K."/>
            <person name="Chen G."/>
            <person name="Saunders D."/>
            <person name="Sodergren E."/>
            <person name="Davis P."/>
            <person name="Kerhornou A."/>
            <person name="Nie X."/>
            <person name="Hall N."/>
            <person name="Anjard C."/>
            <person name="Hemphill L."/>
            <person name="Bason N."/>
            <person name="Farbrother P."/>
            <person name="Desany B."/>
            <person name="Just E."/>
            <person name="Morio T."/>
            <person name="Rost R."/>
            <person name="Churcher C."/>
            <person name="Cooper J."/>
            <person name="Haydock S."/>
            <person name="van Driessche N."/>
            <person name="Cronin A."/>
            <person name="Goodhead I."/>
            <person name="Muzny D."/>
            <person name="Mourier T."/>
            <person name="Pain A."/>
            <person name="Lu M."/>
            <person name="Harper D."/>
            <person name="Lindsay R."/>
            <person name="Hauser H."/>
            <person name="James K."/>
            <person name="Quiles M."/>
            <person name="Madan Babu M."/>
            <person name="Saito T."/>
            <person name="Buchrieser C."/>
            <person name="Wardroper A."/>
            <person name="Felder M."/>
            <person name="Thangavelu M."/>
            <person name="Johnson D."/>
            <person name="Knights A."/>
            <person name="Loulseged H."/>
            <person name="Mungall K."/>
            <person name="Oliver K."/>
            <person name="Price C."/>
            <person name="Quail M.A."/>
            <person name="Urushihara H."/>
            <person name="Hernandez J."/>
            <person name="Rabbinowitsch E."/>
            <person name="Steffen D."/>
            <person name="Sanders M."/>
            <person name="Ma J."/>
            <person name="Kohara Y."/>
            <person name="Sharp S."/>
            <person name="Simmonds M."/>
            <person name="Spiegler S."/>
            <person name="Tivey A."/>
            <person name="Sugano S."/>
            <person name="White B."/>
            <person name="Walker D."/>
            <person name="Woodward J."/>
            <person name="Winckler T."/>
            <person name="Tanaka Y."/>
            <person name="Shaulsky G."/>
            <person name="Schleicher M."/>
            <person name="Weinstock G."/>
            <person name="Rosenthal A."/>
            <person name="Cox E.C."/>
            <person name="Chisholm R.L."/>
            <person name="Gibbs R."/>
            <person name="Loomis W.F."/>
            <person name="Platzer M."/>
            <person name="Kay R.R."/>
            <person name="Williams J."/>
            <person name="Dear P.H."/>
            <person name="Noegel A.A."/>
            <person name="Barrell B."/>
            <person name="Kuspa A."/>
        </authorList>
    </citation>
    <scope>NUCLEOTIDE SEQUENCE [LARGE SCALE GENOMIC DNA]</scope>
    <source>
        <strain evidence="2 3">AX4</strain>
    </source>
</reference>
<accession>Q54LM9</accession>
<evidence type="ECO:0000313" key="2">
    <source>
        <dbReference type="EMBL" id="EAL64172.1"/>
    </source>
</evidence>